<dbReference type="HAMAP" id="MF_00203">
    <property type="entry name" value="UvrC"/>
    <property type="match status" value="1"/>
</dbReference>
<dbReference type="GO" id="GO:0009381">
    <property type="term" value="F:excinuclease ABC activity"/>
    <property type="evidence" value="ECO:0007669"/>
    <property type="project" value="UniProtKB-UniRule"/>
</dbReference>
<evidence type="ECO:0000256" key="5">
    <source>
        <dbReference type="ARBA" id="ARBA00023204"/>
    </source>
</evidence>
<dbReference type="InterPro" id="IPR047296">
    <property type="entry name" value="GIY-YIG_UvrC_Cho"/>
</dbReference>
<dbReference type="GO" id="GO:0005737">
    <property type="term" value="C:cytoplasm"/>
    <property type="evidence" value="ECO:0007669"/>
    <property type="project" value="UniProtKB-SubCell"/>
</dbReference>
<dbReference type="GO" id="GO:0003677">
    <property type="term" value="F:DNA binding"/>
    <property type="evidence" value="ECO:0007669"/>
    <property type="project" value="UniProtKB-UniRule"/>
</dbReference>
<dbReference type="Gene3D" id="3.30.420.340">
    <property type="entry name" value="UvrC, RNAse H endonuclease domain"/>
    <property type="match status" value="1"/>
</dbReference>
<feature type="domain" description="GIY-YIG" evidence="8">
    <location>
        <begin position="14"/>
        <end position="91"/>
    </location>
</feature>
<keyword evidence="1 6" id="KW-0963">Cytoplasm</keyword>
<dbReference type="InterPro" id="IPR001162">
    <property type="entry name" value="UvrC_RNase_H_dom"/>
</dbReference>
<dbReference type="InterPro" id="IPR010994">
    <property type="entry name" value="RuvA_2-like"/>
</dbReference>
<dbReference type="Proteomes" id="UP001216384">
    <property type="component" value="Unassembled WGS sequence"/>
</dbReference>
<dbReference type="AlphaFoldDB" id="A0AAW6HRL2"/>
<dbReference type="InterPro" id="IPR050066">
    <property type="entry name" value="UvrABC_protein_C"/>
</dbReference>
<organism evidence="10 11">
    <name type="scientific">Mycoplasma bradburyae</name>
    <dbReference type="NCBI Taxonomy" id="2963128"/>
    <lineage>
        <taxon>Bacteria</taxon>
        <taxon>Bacillati</taxon>
        <taxon>Mycoplasmatota</taxon>
        <taxon>Mollicutes</taxon>
        <taxon>Mycoplasmataceae</taxon>
        <taxon>Mycoplasma</taxon>
    </lineage>
</organism>
<evidence type="ECO:0000259" key="9">
    <source>
        <dbReference type="PROSITE" id="PS50165"/>
    </source>
</evidence>
<dbReference type="Gene3D" id="1.10.150.20">
    <property type="entry name" value="5' to 3' exonuclease, C-terminal subdomain"/>
    <property type="match status" value="1"/>
</dbReference>
<evidence type="ECO:0000256" key="4">
    <source>
        <dbReference type="ARBA" id="ARBA00022881"/>
    </source>
</evidence>
<dbReference type="NCBIfam" id="TIGR00194">
    <property type="entry name" value="uvrC"/>
    <property type="match status" value="1"/>
</dbReference>
<dbReference type="FunFam" id="3.40.1440.10:FF:000001">
    <property type="entry name" value="UvrABC system protein C"/>
    <property type="match status" value="1"/>
</dbReference>
<evidence type="ECO:0000313" key="11">
    <source>
        <dbReference type="Proteomes" id="UP001216384"/>
    </source>
</evidence>
<dbReference type="SMART" id="SM00465">
    <property type="entry name" value="GIYc"/>
    <property type="match status" value="1"/>
</dbReference>
<proteinExistence type="inferred from homology"/>
<feature type="domain" description="UVR" evidence="7">
    <location>
        <begin position="197"/>
        <end position="232"/>
    </location>
</feature>
<dbReference type="InterPro" id="IPR000305">
    <property type="entry name" value="GIY-YIG_endonuc"/>
</dbReference>
<feature type="domain" description="UvrC family homology region profile" evidence="9">
    <location>
        <begin position="249"/>
        <end position="468"/>
    </location>
</feature>
<evidence type="ECO:0000256" key="3">
    <source>
        <dbReference type="ARBA" id="ARBA00022769"/>
    </source>
</evidence>
<dbReference type="Pfam" id="PF08459">
    <property type="entry name" value="UvrC_RNaseH_dom"/>
    <property type="match status" value="1"/>
</dbReference>
<dbReference type="CDD" id="cd10434">
    <property type="entry name" value="GIY-YIG_UvrC_Cho"/>
    <property type="match status" value="1"/>
</dbReference>
<keyword evidence="3 6" id="KW-0228">DNA excision</keyword>
<dbReference type="InterPro" id="IPR038476">
    <property type="entry name" value="UvrC_RNase_H_dom_sf"/>
</dbReference>
<evidence type="ECO:0000313" key="10">
    <source>
        <dbReference type="EMBL" id="MDC4183461.1"/>
    </source>
</evidence>
<evidence type="ECO:0000259" key="8">
    <source>
        <dbReference type="PROSITE" id="PS50164"/>
    </source>
</evidence>
<dbReference type="PROSITE" id="PS50165">
    <property type="entry name" value="UVRC"/>
    <property type="match status" value="1"/>
</dbReference>
<keyword evidence="6" id="KW-0742">SOS response</keyword>
<reference evidence="10" key="1">
    <citation type="submission" date="2021-11" db="EMBL/GenBank/DDBJ databases">
        <title>Description of Mycoplasma bradburyaesp. nov.from sea birds: a tribute to a great mycoplasmologist.</title>
        <authorList>
            <person name="Ramirez A.S."/>
            <person name="Poveda C."/>
            <person name="Suarez-Perez A."/>
            <person name="Rosales R.S."/>
            <person name="Dijkman R."/>
            <person name="Feberwee A."/>
            <person name="Spergser J."/>
            <person name="Szostak M.P."/>
            <person name="Ressel L."/>
            <person name="Calabuig P."/>
            <person name="Catania S."/>
            <person name="Gobbo F."/>
            <person name="Timofte D."/>
            <person name="Poveda J.B."/>
        </authorList>
    </citation>
    <scope>NUCLEOTIDE SEQUENCE</scope>
    <source>
        <strain evidence="10">T264</strain>
    </source>
</reference>
<protein>
    <recommendedName>
        <fullName evidence="6">UvrABC system protein C</fullName>
        <shortName evidence="6">Protein UvrC</shortName>
    </recommendedName>
    <alternativeName>
        <fullName evidence="6">Excinuclease ABC subunit C</fullName>
    </alternativeName>
</protein>
<evidence type="ECO:0000256" key="6">
    <source>
        <dbReference type="HAMAP-Rule" id="MF_00203"/>
    </source>
</evidence>
<evidence type="ECO:0000256" key="2">
    <source>
        <dbReference type="ARBA" id="ARBA00022763"/>
    </source>
</evidence>
<comment type="function">
    <text evidence="6">The UvrABC repair system catalyzes the recognition and processing of DNA lesions. UvrC both incises the 5' and 3' sides of the lesion. The N-terminal half is responsible for the 3' incision and the C-terminal half is responsible for the 5' incision.</text>
</comment>
<keyword evidence="2 6" id="KW-0227">DNA damage</keyword>
<dbReference type="EMBL" id="JAJHZP010000013">
    <property type="protein sequence ID" value="MDC4183461.1"/>
    <property type="molecule type" value="Genomic_DNA"/>
</dbReference>
<dbReference type="Pfam" id="PF22920">
    <property type="entry name" value="UvrC_RNaseH"/>
    <property type="match status" value="1"/>
</dbReference>
<comment type="similarity">
    <text evidence="6">Belongs to the UvrC family.</text>
</comment>
<dbReference type="GO" id="GO:0009432">
    <property type="term" value="P:SOS response"/>
    <property type="evidence" value="ECO:0007669"/>
    <property type="project" value="UniProtKB-UniRule"/>
</dbReference>
<comment type="subcellular location">
    <subcellularLocation>
        <location evidence="6">Cytoplasm</location>
    </subcellularLocation>
</comment>
<comment type="caution">
    <text evidence="10">The sequence shown here is derived from an EMBL/GenBank/DDBJ whole genome shotgun (WGS) entry which is preliminary data.</text>
</comment>
<dbReference type="PROSITE" id="PS50164">
    <property type="entry name" value="GIY_YIG"/>
    <property type="match status" value="1"/>
</dbReference>
<evidence type="ECO:0000259" key="7">
    <source>
        <dbReference type="PROSITE" id="PS50151"/>
    </source>
</evidence>
<dbReference type="GO" id="GO:0006289">
    <property type="term" value="P:nucleotide-excision repair"/>
    <property type="evidence" value="ECO:0007669"/>
    <property type="project" value="UniProtKB-UniRule"/>
</dbReference>
<dbReference type="InterPro" id="IPR001943">
    <property type="entry name" value="UVR_dom"/>
</dbReference>
<evidence type="ECO:0000256" key="1">
    <source>
        <dbReference type="ARBA" id="ARBA00022490"/>
    </source>
</evidence>
<dbReference type="Pfam" id="PF01541">
    <property type="entry name" value="GIY-YIG"/>
    <property type="match status" value="1"/>
</dbReference>
<dbReference type="SUPFAM" id="SSF82771">
    <property type="entry name" value="GIY-YIG endonuclease"/>
    <property type="match status" value="1"/>
</dbReference>
<keyword evidence="4 6" id="KW-0267">Excision nuclease</keyword>
<dbReference type="PANTHER" id="PTHR30562">
    <property type="entry name" value="UVRC/OXIDOREDUCTASE"/>
    <property type="match status" value="1"/>
</dbReference>
<name>A0AAW6HRL2_9MOLU</name>
<comment type="subunit">
    <text evidence="6">Interacts with UvrB in an incision complex.</text>
</comment>
<gene>
    <name evidence="6 10" type="primary">uvrC</name>
    <name evidence="10" type="ORF">LNO71_02245</name>
</gene>
<dbReference type="PANTHER" id="PTHR30562:SF1">
    <property type="entry name" value="UVRABC SYSTEM PROTEIN C"/>
    <property type="match status" value="1"/>
</dbReference>
<dbReference type="InterPro" id="IPR035901">
    <property type="entry name" value="GIY-YIG_endonuc_sf"/>
</dbReference>
<dbReference type="InterPro" id="IPR004791">
    <property type="entry name" value="UvrC"/>
</dbReference>
<dbReference type="PROSITE" id="PS50151">
    <property type="entry name" value="UVR"/>
    <property type="match status" value="1"/>
</dbReference>
<sequence length="592" mass="69730">MNFNLKQKMDNAPKKPGCYLWRNNLNEIIYVGKAKNIYKRIHQYFNGPKDLKTSKLVNDINDVDFIEVNNENEALLLEANLIKKHKPRYNILLKDNNGYPYILITKEKYPRLLYTRNFEPKKGKYYGPFASSELKAYDLYNLLLKLFPLRNCFNKKKRKCEFYDLNLCMKACTHEVTDEDYEVVKKKIDYFFNNGADQVLDNLKQKEELASQKLDFELAKKYLDLQKAIKLIFDKQIINLYNNKERIDVLAYQTKDNVISIVLFSYVDGKLVSKNSLCDFYYASEQEVLTSYITQYYKDNIKPKTLYVSLNEENAKLLENSLSIELINPVSGKMYEIMYLALQNVSSLLDQKYESLVKKERSIDQALDQLKDLLKLDKLNLIEVYDNSNLFNTDKVSAMVVFENKKFNKKKYRKYKIKDNDNQGDYHYMYEVLYRRLYSCIKNNLVDLADLIILDGGKLQVLAAKKVINDLDLHNKVNVIGLAKNNKHQTDKLVDYDLNEYDLDKRSELYFFLANLQEEVHKFAISFFRKTKTKSFYDSILDDIKGLGKKRKDKLLEHFKSVDNIKKTSLENLSQVVPLEVAKNIKQKLDQQ</sequence>
<dbReference type="Gene3D" id="3.40.1440.10">
    <property type="entry name" value="GIY-YIG endonuclease"/>
    <property type="match status" value="1"/>
</dbReference>
<accession>A0AAW6HRL2</accession>
<dbReference type="GO" id="GO:0009380">
    <property type="term" value="C:excinuclease repair complex"/>
    <property type="evidence" value="ECO:0007669"/>
    <property type="project" value="InterPro"/>
</dbReference>
<keyword evidence="5 6" id="KW-0234">DNA repair</keyword>
<dbReference type="RefSeq" id="WP_255045591.1">
    <property type="nucleotide sequence ID" value="NZ_CP101415.1"/>
</dbReference>
<dbReference type="SUPFAM" id="SSF47781">
    <property type="entry name" value="RuvA domain 2-like"/>
    <property type="match status" value="1"/>
</dbReference>